<dbReference type="PROSITE" id="PS50090">
    <property type="entry name" value="MYB_LIKE"/>
    <property type="match status" value="1"/>
</dbReference>
<protein>
    <submittedName>
        <fullName evidence="5">MORN</fullName>
    </submittedName>
</protein>
<dbReference type="InterPro" id="IPR003008">
    <property type="entry name" value="Tubulin_FtsZ_GTPase"/>
</dbReference>
<dbReference type="InterPro" id="IPR036525">
    <property type="entry name" value="Tubulin/FtsZ_GTPase_sf"/>
</dbReference>
<keyword evidence="6" id="KW-1185">Reference proteome</keyword>
<dbReference type="SUPFAM" id="SSF52490">
    <property type="entry name" value="Tubulin nucleotide-binding domain-like"/>
    <property type="match status" value="1"/>
</dbReference>
<dbReference type="InterPro" id="IPR044822">
    <property type="entry name" value="Myb_DNA-bind_4"/>
</dbReference>
<evidence type="ECO:0000256" key="2">
    <source>
        <dbReference type="SAM" id="Coils"/>
    </source>
</evidence>
<dbReference type="PANTHER" id="PTHR43215">
    <property type="entry name" value="RADIAL SPOKE HEAD 1 HOMOLOG"/>
    <property type="match status" value="1"/>
</dbReference>
<feature type="coiled-coil region" evidence="2">
    <location>
        <begin position="275"/>
        <end position="309"/>
    </location>
</feature>
<dbReference type="Pfam" id="PF02493">
    <property type="entry name" value="MORN"/>
    <property type="match status" value="5"/>
</dbReference>
<dbReference type="Pfam" id="PF13837">
    <property type="entry name" value="Myb_DNA-bind_4"/>
    <property type="match status" value="1"/>
</dbReference>
<dbReference type="SUPFAM" id="SSF82185">
    <property type="entry name" value="Histone H3 K4-specific methyltransferase SET7/9 N-terminal domain"/>
    <property type="match status" value="1"/>
</dbReference>
<evidence type="ECO:0000313" key="5">
    <source>
        <dbReference type="EMBL" id="URD90012.1"/>
    </source>
</evidence>
<feature type="region of interest" description="Disordered" evidence="3">
    <location>
        <begin position="16"/>
        <end position="35"/>
    </location>
</feature>
<dbReference type="InterPro" id="IPR003409">
    <property type="entry name" value="MORN"/>
</dbReference>
<sequence>MSEAAEHSSALALLHHHHQPPPHPHAQPPASPSAAGGIVRCYRKGNWTLHETLILITAKRLDDERRAGASSSLAHCSPSAAAGGGPVAVPRSAEQRWKWVENYCWRNGCLRSQNQCNDKWDNLLRDYKKVRGYEARAGGGELPSYWAMERHERKERNLPTNLAAEVFEALTDVLSRRAARRANATPVSSRPPPPPPSPPRLPQPPANPPPPPPLPPPPPPPPPPAQPSVSVEMSESSESEENDDAGAAEPEAKRRRLRRLGSSVVRSATVLARTLLACEEKREQRHRELVELEERRLRLEEERTEMRRQGFAGLISAVNNLSGAIHALVADHRNGDHSLPMEAVAPGSSFAVFRTSCWRRGSRAGIPALRNFSGVRCRKRALRLRAAATLSDVGRVDASQGSEPVEVIGIGSRKDAVIDFCLNSPSVSASRLRFWTIQMRDPFEVQLLQRCHGTGMAQGNVEFLLSLHQHPPAVILVASSGHGLDHITAIELLNVVKSAGGLAVAILLKPFNFEGQRRQEEVKKMEIQLKDCSHFHIVVEADSLLKREVETLAEALETANNAVFLALSTISIMISESHLKFQNSPDGQMKELGPMEIEKILQSYGEAKVGFGAGYDIKSSIKQAVVHCPFLGGSTKDFNGPIIFTFASASGVNESDIRCAVITLRQIAESKSEIIISMVQEPHLESNLVLTTLLIVGSSQNIVSRKKGLLTSLALHFPFLSSFIGRGFSQPQNDVVVCASKLIVDASSSSDNGTISNLDSANCAIDYLNQCPQEIQNDVSTGITSSEVESEAKSSEWSHDLFHENSIETKNEQQDIQNEHPSIWNIGPGFVIAQLWAKECASLHVTNKANEMENFCLPVGIKPTEIFPDHYNDPRIPDNLDDGDGNKESLNSQTVASRGAVTDTGLEAVLGIYNSAVTMIKGGNSNECRNGGLLSARAASMLEAERESEKSWTPVIEIQFRGGSYRGRCQGGLPEGKGRLTFKDGSFYDGMWRNGKRCGLGTLYYNNGDVFQGSWRDDLMHGKGWLYFHSGDRWFVNFWKGKANGEGRFYSKSGSIYFGNFKNGWRHGQGLCIDIDGLRWTEIWEEGVLVSRTQLDNAITG</sequence>
<dbReference type="GO" id="GO:0010020">
    <property type="term" value="P:chloroplast fission"/>
    <property type="evidence" value="ECO:0007669"/>
    <property type="project" value="TreeGrafter"/>
</dbReference>
<evidence type="ECO:0000256" key="1">
    <source>
        <dbReference type="ARBA" id="ARBA00022737"/>
    </source>
</evidence>
<dbReference type="GO" id="GO:0009707">
    <property type="term" value="C:chloroplast outer membrane"/>
    <property type="evidence" value="ECO:0007669"/>
    <property type="project" value="TreeGrafter"/>
</dbReference>
<name>A0A9E7F9A7_9LILI</name>
<accession>A0A9E7F9A7</accession>
<dbReference type="Gene3D" id="2.20.110.10">
    <property type="entry name" value="Histone H3 K4-specific methyltransferase SET7/9 N-terminal domain"/>
    <property type="match status" value="2"/>
</dbReference>
<dbReference type="AlphaFoldDB" id="A0A9E7F9A7"/>
<proteinExistence type="predicted"/>
<dbReference type="PRINTS" id="PR00423">
    <property type="entry name" value="CELLDVISFTSZ"/>
</dbReference>
<dbReference type="PANTHER" id="PTHR43215:SF15">
    <property type="entry name" value="PROTEIN ACCUMULATION AND REPLICATION OF CHLOROPLASTS 3, CHLOROPLASTIC"/>
    <property type="match status" value="1"/>
</dbReference>
<evidence type="ECO:0000313" key="6">
    <source>
        <dbReference type="Proteomes" id="UP001055439"/>
    </source>
</evidence>
<feature type="compositionally biased region" description="Acidic residues" evidence="3">
    <location>
        <begin position="235"/>
        <end position="246"/>
    </location>
</feature>
<dbReference type="OrthoDB" id="270720at2759"/>
<feature type="compositionally biased region" description="Pro residues" evidence="3">
    <location>
        <begin position="189"/>
        <end position="226"/>
    </location>
</feature>
<dbReference type="SMART" id="SM00698">
    <property type="entry name" value="MORN"/>
    <property type="match status" value="4"/>
</dbReference>
<gene>
    <name evidence="5" type="ORF">MUK42_26868</name>
</gene>
<dbReference type="GO" id="GO:0005525">
    <property type="term" value="F:GTP binding"/>
    <property type="evidence" value="ECO:0007669"/>
    <property type="project" value="InterPro"/>
</dbReference>
<dbReference type="GO" id="GO:0005829">
    <property type="term" value="C:cytosol"/>
    <property type="evidence" value="ECO:0007669"/>
    <property type="project" value="TreeGrafter"/>
</dbReference>
<dbReference type="Proteomes" id="UP001055439">
    <property type="component" value="Chromosome 2"/>
</dbReference>
<dbReference type="InterPro" id="IPR001005">
    <property type="entry name" value="SANT/Myb"/>
</dbReference>
<feature type="region of interest" description="Disordered" evidence="3">
    <location>
        <begin position="874"/>
        <end position="896"/>
    </location>
</feature>
<feature type="domain" description="Myb-like" evidence="4">
    <location>
        <begin position="43"/>
        <end position="124"/>
    </location>
</feature>
<keyword evidence="1" id="KW-0677">Repeat</keyword>
<evidence type="ECO:0000259" key="4">
    <source>
        <dbReference type="PROSITE" id="PS50090"/>
    </source>
</evidence>
<evidence type="ECO:0000256" key="3">
    <source>
        <dbReference type="SAM" id="MobiDB-lite"/>
    </source>
</evidence>
<organism evidence="5 6">
    <name type="scientific">Musa troglodytarum</name>
    <name type="common">fe'i banana</name>
    <dbReference type="NCBI Taxonomy" id="320322"/>
    <lineage>
        <taxon>Eukaryota</taxon>
        <taxon>Viridiplantae</taxon>
        <taxon>Streptophyta</taxon>
        <taxon>Embryophyta</taxon>
        <taxon>Tracheophyta</taxon>
        <taxon>Spermatophyta</taxon>
        <taxon>Magnoliopsida</taxon>
        <taxon>Liliopsida</taxon>
        <taxon>Zingiberales</taxon>
        <taxon>Musaceae</taxon>
        <taxon>Musa</taxon>
    </lineage>
</organism>
<dbReference type="Gene3D" id="1.10.10.60">
    <property type="entry name" value="Homeodomain-like"/>
    <property type="match status" value="1"/>
</dbReference>
<keyword evidence="2" id="KW-0175">Coiled coil</keyword>
<dbReference type="Gene3D" id="3.40.50.1440">
    <property type="entry name" value="Tubulin/FtsZ, GTPase domain"/>
    <property type="match status" value="1"/>
</dbReference>
<feature type="region of interest" description="Disordered" evidence="3">
    <location>
        <begin position="178"/>
        <end position="254"/>
    </location>
</feature>
<dbReference type="EMBL" id="CP097504">
    <property type="protein sequence ID" value="URD90012.1"/>
    <property type="molecule type" value="Genomic_DNA"/>
</dbReference>
<feature type="compositionally biased region" description="Pro residues" evidence="3">
    <location>
        <begin position="21"/>
        <end position="31"/>
    </location>
</feature>
<reference evidence="5" key="1">
    <citation type="submission" date="2022-05" db="EMBL/GenBank/DDBJ databases">
        <title>The Musa troglodytarum L. genome provides insights into the mechanism of non-climacteric behaviour and enrichment of carotenoids.</title>
        <authorList>
            <person name="Wang J."/>
        </authorList>
    </citation>
    <scope>NUCLEOTIDE SEQUENCE</scope>
    <source>
        <tissue evidence="5">Leaf</tissue>
    </source>
</reference>